<dbReference type="InterPro" id="IPR011129">
    <property type="entry name" value="CSD"/>
</dbReference>
<evidence type="ECO:0000256" key="8">
    <source>
        <dbReference type="HAMAP-Rule" id="MF_01895"/>
    </source>
</evidence>
<dbReference type="InterPro" id="IPR001900">
    <property type="entry name" value="RNase_II/R"/>
</dbReference>
<evidence type="ECO:0000256" key="7">
    <source>
        <dbReference type="ARBA" id="ARBA00022884"/>
    </source>
</evidence>
<dbReference type="InterPro" id="IPR012340">
    <property type="entry name" value="NA-bd_OB-fold"/>
</dbReference>
<dbReference type="KEGG" id="osg:BST96_09770"/>
<organism evidence="11 12">
    <name type="scientific">Oceanicoccus sagamiensis</name>
    <dbReference type="NCBI Taxonomy" id="716816"/>
    <lineage>
        <taxon>Bacteria</taxon>
        <taxon>Pseudomonadati</taxon>
        <taxon>Pseudomonadota</taxon>
        <taxon>Gammaproteobacteria</taxon>
        <taxon>Cellvibrionales</taxon>
        <taxon>Spongiibacteraceae</taxon>
        <taxon>Oceanicoccus</taxon>
    </lineage>
</organism>
<evidence type="ECO:0000256" key="9">
    <source>
        <dbReference type="SAM" id="MobiDB-lite"/>
    </source>
</evidence>
<gene>
    <name evidence="8" type="primary">rnr</name>
    <name evidence="11" type="ORF">BST96_09770</name>
</gene>
<feature type="domain" description="S1 motif" evidence="10">
    <location>
        <begin position="661"/>
        <end position="742"/>
    </location>
</feature>
<evidence type="ECO:0000256" key="4">
    <source>
        <dbReference type="ARBA" id="ARBA00022722"/>
    </source>
</evidence>
<feature type="region of interest" description="Disordered" evidence="9">
    <location>
        <begin position="1"/>
        <end position="21"/>
    </location>
</feature>
<keyword evidence="5 8" id="KW-0378">Hydrolase</keyword>
<dbReference type="PANTHER" id="PTHR23355:SF9">
    <property type="entry name" value="DIS3-LIKE EXONUCLEASE 2"/>
    <property type="match status" value="1"/>
</dbReference>
<dbReference type="GO" id="GO:0008859">
    <property type="term" value="F:exoribonuclease II activity"/>
    <property type="evidence" value="ECO:0007669"/>
    <property type="project" value="UniProtKB-UniRule"/>
</dbReference>
<feature type="region of interest" description="Disordered" evidence="9">
    <location>
        <begin position="745"/>
        <end position="796"/>
    </location>
</feature>
<keyword evidence="6 8" id="KW-0269">Exonuclease</keyword>
<evidence type="ECO:0000256" key="6">
    <source>
        <dbReference type="ARBA" id="ARBA00022839"/>
    </source>
</evidence>
<dbReference type="NCBIfam" id="NF008648">
    <property type="entry name" value="PRK11642.1"/>
    <property type="match status" value="1"/>
</dbReference>
<dbReference type="GO" id="GO:0003723">
    <property type="term" value="F:RNA binding"/>
    <property type="evidence" value="ECO:0007669"/>
    <property type="project" value="UniProtKB-UniRule"/>
</dbReference>
<evidence type="ECO:0000256" key="5">
    <source>
        <dbReference type="ARBA" id="ARBA00022801"/>
    </source>
</evidence>
<dbReference type="Pfam" id="PF08461">
    <property type="entry name" value="WHD_RNase_R"/>
    <property type="match status" value="1"/>
</dbReference>
<name>A0A1X9NBG9_9GAMM</name>
<feature type="compositionally biased region" description="Basic and acidic residues" evidence="9">
    <location>
        <begin position="753"/>
        <end position="766"/>
    </location>
</feature>
<protein>
    <recommendedName>
        <fullName evidence="8">Ribonuclease R</fullName>
        <shortName evidence="8">RNase R</shortName>
        <ecNumber evidence="8">3.1.13.1</ecNumber>
    </recommendedName>
</protein>
<dbReference type="STRING" id="716816.BST96_09770"/>
<dbReference type="Pfam" id="PF08206">
    <property type="entry name" value="OB_RNB"/>
    <property type="match status" value="1"/>
</dbReference>
<accession>A0A1X9NBG9</accession>
<sequence length="796" mass="89948">MAKRLTDKDPHADREAQNYEQPIPSREFIMEFLEQAEGPLNRNQLTKALELKDYQDVEALRRRLKAMERDGQLMRNRKGAYGLVDKMDLVRGRVSAHRDGYGFLMPQEGGDDLYLNSRQMSTVFDGDEVICRSAGYDHRGKLEGVIVEVINRNTQQLVGRLFDENGVVYVSPDNAKINHDIIIPREAVGDAEVEQYVMVEITSQPGWRKPPTGRVVEVLGEHMAPGMEIDVAIRTHNIPHVWPEEAEREALALSAEPLEEDKLNRVDLRKLPFVTIDGEDARDFDDAVYCESKLLGGWRLWVAIADVSHYVQVGSALDQEATLRGNSVYFPEQVVPMLPEALSNGLCSLKPKVDRLCMVCEMTISKAGKISGYKFYEGVMHSHARLTYNKVGAILDKKNPDSKPLRIEYKKVVPHLENLHDLYKTLRIARSKRGAIDFETTETRMVFGDDRKISEIIPVVRNDAHKLIEECMLAANVAAAKFLEKHNVPALFRVHEGPTEEKLEALRKFLGELAMDLPGGNKPGPDDYQVLLSQLGDRPDAHIIQTMMLRSLRQAVYQPENLGHFGLNYDAYGHFTSPIRRYPDLLVHRAIRHVVRSNMESKKVKRVDGATVLPKKTIYPYEMPDLLVLGEQCSMTERRADDATREVVAWLKCEYLQDRVGDTFEGVISAVTGFGLFVDLVDVYVEGLVHVSALASDYYHFDPVKQRLVGERTGTSFQLGDSVKVQVARVSLDDKKIDLELVEGSSRAKRRAEKSGKPLKKGDRRPVIKKKKDDKKGGKKTTSKSTAGKGVRKRKR</sequence>
<dbReference type="NCBIfam" id="TIGR00358">
    <property type="entry name" value="3_prime_RNase"/>
    <property type="match status" value="1"/>
</dbReference>
<comment type="function">
    <text evidence="8">3'-5' exoribonuclease that releases 5'-nucleoside monophosphates and is involved in maturation of structured RNAs.</text>
</comment>
<dbReference type="SMART" id="SM00316">
    <property type="entry name" value="S1"/>
    <property type="match status" value="1"/>
</dbReference>
<keyword evidence="12" id="KW-1185">Reference proteome</keyword>
<dbReference type="Pfam" id="PF00575">
    <property type="entry name" value="S1"/>
    <property type="match status" value="1"/>
</dbReference>
<dbReference type="EMBL" id="CP019343">
    <property type="protein sequence ID" value="ARN74384.1"/>
    <property type="molecule type" value="Genomic_DNA"/>
</dbReference>
<dbReference type="SMART" id="SM00955">
    <property type="entry name" value="RNB"/>
    <property type="match status" value="1"/>
</dbReference>
<evidence type="ECO:0000256" key="2">
    <source>
        <dbReference type="ARBA" id="ARBA00004496"/>
    </source>
</evidence>
<comment type="similarity">
    <text evidence="8">Belongs to the RNR ribonuclease family. RNase R subfamily.</text>
</comment>
<feature type="compositionally biased region" description="Basic residues" evidence="9">
    <location>
        <begin position="767"/>
        <end position="782"/>
    </location>
</feature>
<dbReference type="InterPro" id="IPR011805">
    <property type="entry name" value="RNase_R"/>
</dbReference>
<dbReference type="SMART" id="SM00357">
    <property type="entry name" value="CSP"/>
    <property type="match status" value="1"/>
</dbReference>
<dbReference type="PROSITE" id="PS50126">
    <property type="entry name" value="S1"/>
    <property type="match status" value="1"/>
</dbReference>
<dbReference type="InterPro" id="IPR013223">
    <property type="entry name" value="RNase_B_OB_dom"/>
</dbReference>
<dbReference type="InterPro" id="IPR004476">
    <property type="entry name" value="RNase_II/RNase_R"/>
</dbReference>
<dbReference type="NCBIfam" id="TIGR02063">
    <property type="entry name" value="RNase_R"/>
    <property type="match status" value="1"/>
</dbReference>
<dbReference type="GO" id="GO:0005829">
    <property type="term" value="C:cytosol"/>
    <property type="evidence" value="ECO:0007669"/>
    <property type="project" value="UniProtKB-ARBA"/>
</dbReference>
<evidence type="ECO:0000313" key="11">
    <source>
        <dbReference type="EMBL" id="ARN74384.1"/>
    </source>
</evidence>
<keyword evidence="7 8" id="KW-0694">RNA-binding</keyword>
<keyword evidence="3 8" id="KW-0963">Cytoplasm</keyword>
<dbReference type="HAMAP" id="MF_01895">
    <property type="entry name" value="RNase_R"/>
    <property type="match status" value="1"/>
</dbReference>
<dbReference type="InterPro" id="IPR040476">
    <property type="entry name" value="CSD2"/>
</dbReference>
<dbReference type="Pfam" id="PF17876">
    <property type="entry name" value="CSD2"/>
    <property type="match status" value="1"/>
</dbReference>
<reference evidence="11 12" key="1">
    <citation type="submission" date="2016-11" db="EMBL/GenBank/DDBJ databases">
        <title>Trade-off between light-utilization and light-protection in marine flavobacteria.</title>
        <authorList>
            <person name="Kumagai Y."/>
        </authorList>
    </citation>
    <scope>NUCLEOTIDE SEQUENCE [LARGE SCALE GENOMIC DNA]</scope>
    <source>
        <strain evidence="11 12">NBRC 107125</strain>
    </source>
</reference>
<dbReference type="SUPFAM" id="SSF50249">
    <property type="entry name" value="Nucleic acid-binding proteins"/>
    <property type="match status" value="4"/>
</dbReference>
<keyword evidence="4 8" id="KW-0540">Nuclease</keyword>
<evidence type="ECO:0000256" key="3">
    <source>
        <dbReference type="ARBA" id="ARBA00022490"/>
    </source>
</evidence>
<dbReference type="InterPro" id="IPR013668">
    <property type="entry name" value="RNase_R_HTH_12"/>
</dbReference>
<dbReference type="InterPro" id="IPR003029">
    <property type="entry name" value="S1_domain"/>
</dbReference>
<dbReference type="Gene3D" id="2.40.50.140">
    <property type="entry name" value="Nucleic acid-binding proteins"/>
    <property type="match status" value="2"/>
</dbReference>
<dbReference type="GO" id="GO:0006402">
    <property type="term" value="P:mRNA catabolic process"/>
    <property type="evidence" value="ECO:0007669"/>
    <property type="project" value="TreeGrafter"/>
</dbReference>
<dbReference type="RefSeq" id="WP_085758527.1">
    <property type="nucleotide sequence ID" value="NZ_CP019343.1"/>
</dbReference>
<dbReference type="Proteomes" id="UP000193450">
    <property type="component" value="Chromosome"/>
</dbReference>
<dbReference type="EC" id="3.1.13.1" evidence="8"/>
<dbReference type="Pfam" id="PF00773">
    <property type="entry name" value="RNB"/>
    <property type="match status" value="1"/>
</dbReference>
<dbReference type="InterPro" id="IPR050180">
    <property type="entry name" value="RNR_Ribonuclease"/>
</dbReference>
<dbReference type="CDD" id="cd04471">
    <property type="entry name" value="S1_RNase_R"/>
    <property type="match status" value="1"/>
</dbReference>
<comment type="subcellular location">
    <subcellularLocation>
        <location evidence="2 8">Cytoplasm</location>
    </subcellularLocation>
</comment>
<evidence type="ECO:0000259" key="10">
    <source>
        <dbReference type="PROSITE" id="PS50126"/>
    </source>
</evidence>
<comment type="catalytic activity">
    <reaction evidence="1 8">
        <text>Exonucleolytic cleavage in the 3'- to 5'-direction to yield nucleoside 5'-phosphates.</text>
        <dbReference type="EC" id="3.1.13.1"/>
    </reaction>
</comment>
<evidence type="ECO:0000313" key="12">
    <source>
        <dbReference type="Proteomes" id="UP000193450"/>
    </source>
</evidence>
<feature type="compositionally biased region" description="Basic and acidic residues" evidence="9">
    <location>
        <begin position="1"/>
        <end position="17"/>
    </location>
</feature>
<proteinExistence type="inferred from homology"/>
<evidence type="ECO:0000256" key="1">
    <source>
        <dbReference type="ARBA" id="ARBA00001849"/>
    </source>
</evidence>
<dbReference type="PANTHER" id="PTHR23355">
    <property type="entry name" value="RIBONUCLEASE"/>
    <property type="match status" value="1"/>
</dbReference>
<dbReference type="OrthoDB" id="9764149at2"/>
<dbReference type="AlphaFoldDB" id="A0A1X9NBG9"/>